<dbReference type="AlphaFoldDB" id="A0AA37M7V8"/>
<evidence type="ECO:0000256" key="2">
    <source>
        <dbReference type="ARBA" id="ARBA00023125"/>
    </source>
</evidence>
<keyword evidence="3" id="KW-0804">Transcription</keyword>
<dbReference type="InterPro" id="IPR029062">
    <property type="entry name" value="Class_I_gatase-like"/>
</dbReference>
<evidence type="ECO:0000313" key="6">
    <source>
        <dbReference type="Proteomes" id="UP001055286"/>
    </source>
</evidence>
<dbReference type="Proteomes" id="UP001055286">
    <property type="component" value="Unassembled WGS sequence"/>
</dbReference>
<accession>A0AA37M7V8</accession>
<keyword evidence="2" id="KW-0238">DNA-binding</keyword>
<dbReference type="GO" id="GO:0043565">
    <property type="term" value="F:sequence-specific DNA binding"/>
    <property type="evidence" value="ECO:0007669"/>
    <property type="project" value="InterPro"/>
</dbReference>
<dbReference type="PANTHER" id="PTHR43130:SF3">
    <property type="entry name" value="HTH-TYPE TRANSCRIPTIONAL REGULATOR RV1931C"/>
    <property type="match status" value="1"/>
</dbReference>
<dbReference type="SMART" id="SM00342">
    <property type="entry name" value="HTH_ARAC"/>
    <property type="match status" value="1"/>
</dbReference>
<dbReference type="Gene3D" id="3.40.50.880">
    <property type="match status" value="1"/>
</dbReference>
<dbReference type="GO" id="GO:0003700">
    <property type="term" value="F:DNA-binding transcription factor activity"/>
    <property type="evidence" value="ECO:0007669"/>
    <property type="project" value="InterPro"/>
</dbReference>
<dbReference type="InterPro" id="IPR018062">
    <property type="entry name" value="HTH_AraC-typ_CS"/>
</dbReference>
<dbReference type="PROSITE" id="PS00041">
    <property type="entry name" value="HTH_ARAC_FAMILY_1"/>
    <property type="match status" value="1"/>
</dbReference>
<evidence type="ECO:0000259" key="4">
    <source>
        <dbReference type="PROSITE" id="PS01124"/>
    </source>
</evidence>
<reference evidence="5" key="2">
    <citation type="submission" date="2021-08" db="EMBL/GenBank/DDBJ databases">
        <authorList>
            <person name="Tani A."/>
            <person name="Ola A."/>
            <person name="Ogura Y."/>
            <person name="Katsura K."/>
            <person name="Hayashi T."/>
        </authorList>
    </citation>
    <scope>NUCLEOTIDE SEQUENCE</scope>
    <source>
        <strain evidence="5">JCM 32048</strain>
    </source>
</reference>
<evidence type="ECO:0000256" key="1">
    <source>
        <dbReference type="ARBA" id="ARBA00023015"/>
    </source>
</evidence>
<dbReference type="PANTHER" id="PTHR43130">
    <property type="entry name" value="ARAC-FAMILY TRANSCRIPTIONAL REGULATOR"/>
    <property type="match status" value="1"/>
</dbReference>
<dbReference type="PROSITE" id="PS01124">
    <property type="entry name" value="HTH_ARAC_FAMILY_2"/>
    <property type="match status" value="1"/>
</dbReference>
<dbReference type="InterPro" id="IPR018060">
    <property type="entry name" value="HTH_AraC"/>
</dbReference>
<proteinExistence type="predicted"/>
<reference evidence="5" key="1">
    <citation type="journal article" date="2016" name="Front. Microbiol.">
        <title>Genome Sequence of the Piezophilic, Mesophilic Sulfate-Reducing Bacterium Desulfovibrio indicus J2T.</title>
        <authorList>
            <person name="Cao J."/>
            <person name="Maignien L."/>
            <person name="Shao Z."/>
            <person name="Alain K."/>
            <person name="Jebbar M."/>
        </authorList>
    </citation>
    <scope>NUCLEOTIDE SEQUENCE</scope>
    <source>
        <strain evidence="5">JCM 32048</strain>
    </source>
</reference>
<dbReference type="Pfam" id="PF01965">
    <property type="entry name" value="DJ-1_PfpI"/>
    <property type="match status" value="1"/>
</dbReference>
<dbReference type="InterPro" id="IPR009057">
    <property type="entry name" value="Homeodomain-like_sf"/>
</dbReference>
<gene>
    <name evidence="5" type="primary">cdhR_7</name>
    <name evidence="5" type="ORF">MPEAHAMD_6550</name>
</gene>
<dbReference type="InterPro" id="IPR002818">
    <property type="entry name" value="DJ-1/PfpI"/>
</dbReference>
<evidence type="ECO:0000313" key="5">
    <source>
        <dbReference type="EMBL" id="GJD66353.1"/>
    </source>
</evidence>
<dbReference type="SUPFAM" id="SSF46689">
    <property type="entry name" value="Homeodomain-like"/>
    <property type="match status" value="2"/>
</dbReference>
<dbReference type="Gene3D" id="1.10.10.60">
    <property type="entry name" value="Homeodomain-like"/>
    <property type="match status" value="1"/>
</dbReference>
<dbReference type="CDD" id="cd03137">
    <property type="entry name" value="GATase1_AraC_1"/>
    <property type="match status" value="1"/>
</dbReference>
<dbReference type="Pfam" id="PF12833">
    <property type="entry name" value="HTH_18"/>
    <property type="match status" value="1"/>
</dbReference>
<dbReference type="SUPFAM" id="SSF52317">
    <property type="entry name" value="Class I glutamine amidotransferase-like"/>
    <property type="match status" value="1"/>
</dbReference>
<keyword evidence="1" id="KW-0805">Transcription regulation</keyword>
<name>A0AA37M7V8_9HYPH</name>
<keyword evidence="6" id="KW-1185">Reference proteome</keyword>
<protein>
    <submittedName>
        <fullName evidence="5">HTH-type transcriptional regulator CdhR</fullName>
    </submittedName>
</protein>
<dbReference type="EMBL" id="BPQJ01000062">
    <property type="protein sequence ID" value="GJD66353.1"/>
    <property type="molecule type" value="Genomic_DNA"/>
</dbReference>
<feature type="domain" description="HTH araC/xylS-type" evidence="4">
    <location>
        <begin position="221"/>
        <end position="318"/>
    </location>
</feature>
<sequence>MRPPLTIAILVFPRCQVLDVTGPAMVFEAGNDAVAEAHYDVRILSAMGGPVQTSSAISLVTQSIDEVPPDTVDTLLIAGGDEVGLDGLVANEAVSRWVIAVSGWARRYGSVCSGTFALAQFGLLCGKRVATHWSACTRLAERWPDIEVDRNALFVNDGALWTSAGVTTGIDMSLEMVAADLGNTVAHAIAKRLVLYARRPGFQSQFSPVLEAQSHADAPFASLIHWMRENLAQDLGVGCLAEKVMMSERTFIRKFTQSTGETPAHFVETLRLDRARTLLATDMPIKDIALRTGYSTGAQLSKSFVRRFGMTPMLFKELHCRIHHA</sequence>
<comment type="caution">
    <text evidence="5">The sequence shown here is derived from an EMBL/GenBank/DDBJ whole genome shotgun (WGS) entry which is preliminary data.</text>
</comment>
<dbReference type="RefSeq" id="WP_238193439.1">
    <property type="nucleotide sequence ID" value="NZ_BPQJ01000062.1"/>
</dbReference>
<organism evidence="5 6">
    <name type="scientific">Methylobacterium frigidaeris</name>
    <dbReference type="NCBI Taxonomy" id="2038277"/>
    <lineage>
        <taxon>Bacteria</taxon>
        <taxon>Pseudomonadati</taxon>
        <taxon>Pseudomonadota</taxon>
        <taxon>Alphaproteobacteria</taxon>
        <taxon>Hyphomicrobiales</taxon>
        <taxon>Methylobacteriaceae</taxon>
        <taxon>Methylobacterium</taxon>
    </lineage>
</organism>
<evidence type="ECO:0000256" key="3">
    <source>
        <dbReference type="ARBA" id="ARBA00023163"/>
    </source>
</evidence>
<dbReference type="InterPro" id="IPR052158">
    <property type="entry name" value="INH-QAR"/>
</dbReference>